<evidence type="ECO:0000313" key="7">
    <source>
        <dbReference type="Proteomes" id="UP000027138"/>
    </source>
</evidence>
<evidence type="ECO:0000256" key="4">
    <source>
        <dbReference type="SAM" id="MobiDB-lite"/>
    </source>
</evidence>
<organism evidence="6 7">
    <name type="scientific">Jatropha curcas</name>
    <name type="common">Barbados nut</name>
    <dbReference type="NCBI Taxonomy" id="180498"/>
    <lineage>
        <taxon>Eukaryota</taxon>
        <taxon>Viridiplantae</taxon>
        <taxon>Streptophyta</taxon>
        <taxon>Embryophyta</taxon>
        <taxon>Tracheophyta</taxon>
        <taxon>Spermatophyta</taxon>
        <taxon>Magnoliopsida</taxon>
        <taxon>eudicotyledons</taxon>
        <taxon>Gunneridae</taxon>
        <taxon>Pentapetalae</taxon>
        <taxon>rosids</taxon>
        <taxon>fabids</taxon>
        <taxon>Malpighiales</taxon>
        <taxon>Euphorbiaceae</taxon>
        <taxon>Crotonoideae</taxon>
        <taxon>Jatropheae</taxon>
        <taxon>Jatropha</taxon>
    </lineage>
</organism>
<evidence type="ECO:0000259" key="5">
    <source>
        <dbReference type="Pfam" id="PF08167"/>
    </source>
</evidence>
<reference evidence="6 7" key="1">
    <citation type="journal article" date="2014" name="PLoS ONE">
        <title>Global Analysis of Gene Expression Profiles in Physic Nut (Jatropha curcas L.) Seedlings Exposed to Salt Stress.</title>
        <authorList>
            <person name="Zhang L."/>
            <person name="Zhang C."/>
            <person name="Wu P."/>
            <person name="Chen Y."/>
            <person name="Li M."/>
            <person name="Jiang H."/>
            <person name="Wu G."/>
        </authorList>
    </citation>
    <scope>NUCLEOTIDE SEQUENCE [LARGE SCALE GENOMIC DNA]</scope>
    <source>
        <strain evidence="7">cv. GZQX0401</strain>
        <tissue evidence="6">Young leaves</tissue>
    </source>
</reference>
<dbReference type="SUPFAM" id="SSF48371">
    <property type="entry name" value="ARM repeat"/>
    <property type="match status" value="1"/>
</dbReference>
<feature type="compositionally biased region" description="Basic and acidic residues" evidence="4">
    <location>
        <begin position="708"/>
        <end position="721"/>
    </location>
</feature>
<dbReference type="KEGG" id="jcu:105636112"/>
<dbReference type="GO" id="GO:0006364">
    <property type="term" value="P:rRNA processing"/>
    <property type="evidence" value="ECO:0007669"/>
    <property type="project" value="TreeGrafter"/>
</dbReference>
<dbReference type="InterPro" id="IPR016024">
    <property type="entry name" value="ARM-type_fold"/>
</dbReference>
<comment type="subcellular location">
    <subcellularLocation>
        <location evidence="1">Nucleus</location>
    </subcellularLocation>
</comment>
<dbReference type="InterPro" id="IPR011989">
    <property type="entry name" value="ARM-like"/>
</dbReference>
<dbReference type="Pfam" id="PF08167">
    <property type="entry name" value="RIX1"/>
    <property type="match status" value="1"/>
</dbReference>
<dbReference type="Proteomes" id="UP000027138">
    <property type="component" value="Unassembled WGS sequence"/>
</dbReference>
<name>A0A067KU49_JATCU</name>
<dbReference type="AlphaFoldDB" id="A0A067KU49"/>
<dbReference type="EMBL" id="KK914476">
    <property type="protein sequence ID" value="KDP35790.1"/>
    <property type="molecule type" value="Genomic_DNA"/>
</dbReference>
<feature type="region of interest" description="Disordered" evidence="4">
    <location>
        <begin position="693"/>
        <end position="721"/>
    </location>
</feature>
<gene>
    <name evidence="6" type="ORF">JCGZ_10426</name>
</gene>
<dbReference type="Gene3D" id="1.25.10.10">
    <property type="entry name" value="Leucine-rich Repeat Variant"/>
    <property type="match status" value="1"/>
</dbReference>
<feature type="compositionally biased region" description="Acidic residues" evidence="4">
    <location>
        <begin position="856"/>
        <end position="867"/>
    </location>
</feature>
<feature type="region of interest" description="Disordered" evidence="4">
    <location>
        <begin position="843"/>
        <end position="867"/>
    </location>
</feature>
<accession>A0A067KU49</accession>
<evidence type="ECO:0000256" key="2">
    <source>
        <dbReference type="ARBA" id="ARBA00010511"/>
    </source>
</evidence>
<dbReference type="STRING" id="180498.A0A067KU49"/>
<feature type="domain" description="Pre-rRNA-processing protein RIX1 N-terminal" evidence="5">
    <location>
        <begin position="18"/>
        <end position="220"/>
    </location>
</feature>
<sequence>MAGLENLKDMYDVALKPRMLRTLLKEEVPDEKKQQLGNPSKLSRVVSTIQTFKLLSESFNNSTEPKLIERWRSAIDDWVNRLLLLVSNSTMPDKCWAGICLLGLTCQECSSDRFLASYAVWFDKLLLHIQSPTDSQFVKVASCTSMSDMITRLAEFPNAKKDGSSLAGKVIQPVLKLLQEGSSENVWEGAIHLLCTIITCFPASVHRHYDSVETAIASKILLGRCSINLLKKFACCLALLPKSRGDEDSWLSMMRKILLLVNGYLTEIFHGLEEESKWDEALRLLVPPGEATPTSLWGQNLLEETSDNARKRSKLSSVSLLMLSCCTMLTTSYPVQVTVPIRSLLTLIERVLVVDGSLSRATSSYVIATEQEFICSELPVLHSYSLELLTSVIKGMRSQLLPHAAYVVRLVKEYFRRCQLSELRIKIYSITKILLISMGIGIAIYLAQEVVNNSLLDLNPSDDDTSSNANPKALSEAFLQPCHRKRKHGAAVSHEQKFEQISLEVEAPRSRPPTLISVKIAALEAVEALLTVGGALRSESWRSKVDHILITMAEDSCKSGWTTEDRNTFLPSGPTSMRAELQLAIFRALLVSLLSPSLVRPPHLAQSLELFRRGRQETGTKLSEFCSYALLALEVLIHPRALPLVKIPPANSSLEVNHGFPETLYTGSQKHNTPFSSGIREMGFVSPDSDDELYESWLGGSNETDTPMDGKAKNTNSEKHSENLGVQWRENISAVATADVEMQSDGDEIIVKSQQVQESTMQLQELVSSRGAAVPVVTNDCTGTEVELTRVGSKTGALVSTDEEMAPSEADITDKCNESAPIMGTTYKLSSAPKSIAVFAYESDRDSSAESVPDIVDADPDSDCQEI</sequence>
<dbReference type="GO" id="GO:0005634">
    <property type="term" value="C:nucleus"/>
    <property type="evidence" value="ECO:0007669"/>
    <property type="project" value="UniProtKB-SubCell"/>
</dbReference>
<proteinExistence type="inferred from homology"/>
<dbReference type="InterPro" id="IPR012583">
    <property type="entry name" value="RIX1_N"/>
</dbReference>
<dbReference type="OrthoDB" id="20900at2759"/>
<keyword evidence="3" id="KW-0539">Nucleus</keyword>
<keyword evidence="7" id="KW-1185">Reference proteome</keyword>
<evidence type="ECO:0000256" key="3">
    <source>
        <dbReference type="ARBA" id="ARBA00023242"/>
    </source>
</evidence>
<dbReference type="PANTHER" id="PTHR34105">
    <property type="entry name" value="PROLINE-, GLUTAMIC ACID- AND LEUCINE-RICH PROTEIN 1"/>
    <property type="match status" value="1"/>
</dbReference>
<evidence type="ECO:0000313" key="6">
    <source>
        <dbReference type="EMBL" id="KDP35790.1"/>
    </source>
</evidence>
<protein>
    <recommendedName>
        <fullName evidence="5">Pre-rRNA-processing protein RIX1 N-terminal domain-containing protein</fullName>
    </recommendedName>
</protein>
<evidence type="ECO:0000256" key="1">
    <source>
        <dbReference type="ARBA" id="ARBA00004123"/>
    </source>
</evidence>
<dbReference type="PANTHER" id="PTHR34105:SF1">
    <property type="entry name" value="PROLINE-, GLUTAMIC ACID- AND LEUCINE-RICH PROTEIN 1"/>
    <property type="match status" value="1"/>
</dbReference>
<comment type="similarity">
    <text evidence="2">Belongs to the RIX1/PELP1 family.</text>
</comment>